<evidence type="ECO:0000256" key="2">
    <source>
        <dbReference type="ARBA" id="ARBA00022771"/>
    </source>
</evidence>
<keyword evidence="8" id="KW-1185">Reference proteome</keyword>
<dbReference type="Pfam" id="PF21362">
    <property type="entry name" value="Sina_RING"/>
    <property type="match status" value="1"/>
</dbReference>
<dbReference type="InterPro" id="IPR049548">
    <property type="entry name" value="Sina-like_RING"/>
</dbReference>
<feature type="compositionally biased region" description="Low complexity" evidence="5">
    <location>
        <begin position="121"/>
        <end position="143"/>
    </location>
</feature>
<protein>
    <recommendedName>
        <fullName evidence="6">RING-type domain-containing protein</fullName>
    </recommendedName>
</protein>
<evidence type="ECO:0000259" key="6">
    <source>
        <dbReference type="PROSITE" id="PS50089"/>
    </source>
</evidence>
<evidence type="ECO:0000256" key="1">
    <source>
        <dbReference type="ARBA" id="ARBA00022723"/>
    </source>
</evidence>
<proteinExistence type="predicted"/>
<dbReference type="Proteomes" id="UP001627154">
    <property type="component" value="Unassembled WGS sequence"/>
</dbReference>
<dbReference type="InterPro" id="IPR013083">
    <property type="entry name" value="Znf_RING/FYVE/PHD"/>
</dbReference>
<dbReference type="EMBL" id="JBJJXI010000018">
    <property type="protein sequence ID" value="KAL3406659.1"/>
    <property type="molecule type" value="Genomic_DNA"/>
</dbReference>
<dbReference type="SUPFAM" id="SSF57850">
    <property type="entry name" value="RING/U-box"/>
    <property type="match status" value="1"/>
</dbReference>
<organism evidence="7 8">
    <name type="scientific">Trichogramma kaykai</name>
    <dbReference type="NCBI Taxonomy" id="54128"/>
    <lineage>
        <taxon>Eukaryota</taxon>
        <taxon>Metazoa</taxon>
        <taxon>Ecdysozoa</taxon>
        <taxon>Arthropoda</taxon>
        <taxon>Hexapoda</taxon>
        <taxon>Insecta</taxon>
        <taxon>Pterygota</taxon>
        <taxon>Neoptera</taxon>
        <taxon>Endopterygota</taxon>
        <taxon>Hymenoptera</taxon>
        <taxon>Apocrita</taxon>
        <taxon>Proctotrupomorpha</taxon>
        <taxon>Chalcidoidea</taxon>
        <taxon>Trichogrammatidae</taxon>
        <taxon>Trichogramma</taxon>
    </lineage>
</organism>
<sequence>MDAAINELRHKFAEDLEDILQCPICYDWLTETVPMCTQGHHVCVKCLGHLRRCPLCQGDFNGSRSYLAESLVQKFNDLKLALVNFDEMSSSSTGCNDVDGQDSSTATDQDHDGQQLNRSASQETQTDLSLSSSSSSSSLSSDESLNEPLRLAPSVGTGKYPCRIGDCRQELAHGRMIPHIKYYHPEALIMDKTNRDCGYEFQWTLLYDPSTTYSQALALTKMGLFFFRLAIGQEGEVRGHLRVVNTRLRAAEFRYTLEITNGRDASSYTGPVLGCRGTRIMKNTPGLFVNHSTMTYIRNGRNKFFCNLKLKRLSYDEMLNAIKGD</sequence>
<feature type="domain" description="RING-type" evidence="6">
    <location>
        <begin position="22"/>
        <end position="57"/>
    </location>
</feature>
<dbReference type="InterPro" id="IPR001841">
    <property type="entry name" value="Znf_RING"/>
</dbReference>
<dbReference type="GO" id="GO:0008270">
    <property type="term" value="F:zinc ion binding"/>
    <property type="evidence" value="ECO:0007669"/>
    <property type="project" value="UniProtKB-KW"/>
</dbReference>
<evidence type="ECO:0000256" key="4">
    <source>
        <dbReference type="PROSITE-ProRule" id="PRU00175"/>
    </source>
</evidence>
<evidence type="ECO:0000256" key="3">
    <source>
        <dbReference type="ARBA" id="ARBA00022833"/>
    </source>
</evidence>
<reference evidence="7 8" key="1">
    <citation type="journal article" date="2024" name="bioRxiv">
        <title>A reference genome for Trichogramma kaykai: A tiny desert-dwelling parasitoid wasp with competing sex-ratio distorters.</title>
        <authorList>
            <person name="Culotta J."/>
            <person name="Lindsey A.R."/>
        </authorList>
    </citation>
    <scope>NUCLEOTIDE SEQUENCE [LARGE SCALE GENOMIC DNA]</scope>
    <source>
        <strain evidence="7 8">KSX58</strain>
    </source>
</reference>
<dbReference type="PANTHER" id="PTHR45877">
    <property type="entry name" value="E3 UBIQUITIN-PROTEIN LIGASE SIAH2"/>
    <property type="match status" value="1"/>
</dbReference>
<accession>A0ABD2XNF6</accession>
<dbReference type="AlphaFoldDB" id="A0ABD2XNF6"/>
<name>A0ABD2XNF6_9HYME</name>
<keyword evidence="2 4" id="KW-0863">Zinc-finger</keyword>
<evidence type="ECO:0000313" key="7">
    <source>
        <dbReference type="EMBL" id="KAL3406659.1"/>
    </source>
</evidence>
<feature type="compositionally biased region" description="Polar residues" evidence="5">
    <location>
        <begin position="90"/>
        <end position="107"/>
    </location>
</feature>
<feature type="region of interest" description="Disordered" evidence="5">
    <location>
        <begin position="90"/>
        <end position="152"/>
    </location>
</feature>
<dbReference type="Gene3D" id="3.30.40.10">
    <property type="entry name" value="Zinc/RING finger domain, C3HC4 (zinc finger)"/>
    <property type="match status" value="1"/>
</dbReference>
<evidence type="ECO:0000256" key="5">
    <source>
        <dbReference type="SAM" id="MobiDB-lite"/>
    </source>
</evidence>
<keyword evidence="3" id="KW-0862">Zinc</keyword>
<dbReference type="InterPro" id="IPR004162">
    <property type="entry name" value="SINA-like_animal"/>
</dbReference>
<keyword evidence="1" id="KW-0479">Metal-binding</keyword>
<dbReference type="PROSITE" id="PS50089">
    <property type="entry name" value="ZF_RING_2"/>
    <property type="match status" value="1"/>
</dbReference>
<dbReference type="PANTHER" id="PTHR45877:SF2">
    <property type="entry name" value="E3 UBIQUITIN-PROTEIN LIGASE SINA-RELATED"/>
    <property type="match status" value="1"/>
</dbReference>
<evidence type="ECO:0000313" key="8">
    <source>
        <dbReference type="Proteomes" id="UP001627154"/>
    </source>
</evidence>
<gene>
    <name evidence="7" type="ORF">TKK_000814</name>
</gene>
<comment type="caution">
    <text evidence="7">The sequence shown here is derived from an EMBL/GenBank/DDBJ whole genome shotgun (WGS) entry which is preliminary data.</text>
</comment>